<accession>A0A6M3LB90</accession>
<protein>
    <recommendedName>
        <fullName evidence="2">Single-stranded DNA-binding protein</fullName>
    </recommendedName>
</protein>
<sequence length="109" mass="12241">MYDKNNFVLQGTISKVETSRVGAKETLLCKALIKVERGDSIQLIPIEAFGDKAAILSEMEGEYAQVEGQLKGREYQEKYYVSVNVWDIFTTPIIANNPKPEPGKDDLPF</sequence>
<dbReference type="Pfam" id="PF11325">
    <property type="entry name" value="DUF3127"/>
    <property type="match status" value="1"/>
</dbReference>
<name>A0A6M3LB90_9ZZZZ</name>
<organism evidence="1">
    <name type="scientific">viral metagenome</name>
    <dbReference type="NCBI Taxonomy" id="1070528"/>
    <lineage>
        <taxon>unclassified sequences</taxon>
        <taxon>metagenomes</taxon>
        <taxon>organismal metagenomes</taxon>
    </lineage>
</organism>
<dbReference type="InterPro" id="IPR012340">
    <property type="entry name" value="NA-bd_OB-fold"/>
</dbReference>
<evidence type="ECO:0008006" key="2">
    <source>
        <dbReference type="Google" id="ProtNLM"/>
    </source>
</evidence>
<proteinExistence type="predicted"/>
<gene>
    <name evidence="1" type="ORF">MM415B04786_0011</name>
</gene>
<dbReference type="SUPFAM" id="SSF50249">
    <property type="entry name" value="Nucleic acid-binding proteins"/>
    <property type="match status" value="1"/>
</dbReference>
<reference evidence="1" key="1">
    <citation type="submission" date="2020-03" db="EMBL/GenBank/DDBJ databases">
        <title>The deep terrestrial virosphere.</title>
        <authorList>
            <person name="Holmfeldt K."/>
            <person name="Nilsson E."/>
            <person name="Simone D."/>
            <person name="Lopez-Fernandez M."/>
            <person name="Wu X."/>
            <person name="de Brujin I."/>
            <person name="Lundin D."/>
            <person name="Andersson A."/>
            <person name="Bertilsson S."/>
            <person name="Dopson M."/>
        </authorList>
    </citation>
    <scope>NUCLEOTIDE SEQUENCE</scope>
    <source>
        <strain evidence="1">MM415B04786</strain>
    </source>
</reference>
<dbReference type="AlphaFoldDB" id="A0A6M3LB90"/>
<evidence type="ECO:0000313" key="1">
    <source>
        <dbReference type="EMBL" id="QJA92246.1"/>
    </source>
</evidence>
<dbReference type="InterPro" id="IPR021474">
    <property type="entry name" value="DUF3127"/>
</dbReference>
<dbReference type="EMBL" id="MT143050">
    <property type="protein sequence ID" value="QJA92246.1"/>
    <property type="molecule type" value="Genomic_DNA"/>
</dbReference>